<gene>
    <name evidence="2" type="ORF">A2Z22_00020</name>
</gene>
<accession>A0A1F7X6L1</accession>
<dbReference type="AlphaFoldDB" id="A0A1F7X6L1"/>
<keyword evidence="1" id="KW-1133">Transmembrane helix</keyword>
<proteinExistence type="predicted"/>
<organism evidence="2 3">
    <name type="scientific">Candidatus Woesebacteria bacterium RBG_16_34_12</name>
    <dbReference type="NCBI Taxonomy" id="1802480"/>
    <lineage>
        <taxon>Bacteria</taxon>
        <taxon>Candidatus Woeseibacteriota</taxon>
    </lineage>
</organism>
<evidence type="ECO:0000256" key="1">
    <source>
        <dbReference type="SAM" id="Phobius"/>
    </source>
</evidence>
<protein>
    <submittedName>
        <fullName evidence="2">Uncharacterized protein</fullName>
    </submittedName>
</protein>
<sequence>MKTVGNRIIPFLIYGMTIVFIFLLTNLSFAEQDIPKFKIAAKFKRLSYSLLVPKDTTNEQLEALIRHFRDARKGGYLSKLIPPTTKGGKQGDYAAVEIYVFFEQEWASNPKFSKFMNASTLSASDVKFSKDYCKHIKAYYLYPLAGEKYGIGSVGYFEHDSGYGKGQCTPFYKKLF</sequence>
<evidence type="ECO:0000313" key="3">
    <source>
        <dbReference type="Proteomes" id="UP000177053"/>
    </source>
</evidence>
<dbReference type="Proteomes" id="UP000177053">
    <property type="component" value="Unassembled WGS sequence"/>
</dbReference>
<reference evidence="2 3" key="1">
    <citation type="journal article" date="2016" name="Nat. Commun.">
        <title>Thousands of microbial genomes shed light on interconnected biogeochemical processes in an aquifer system.</title>
        <authorList>
            <person name="Anantharaman K."/>
            <person name="Brown C.T."/>
            <person name="Hug L.A."/>
            <person name="Sharon I."/>
            <person name="Castelle C.J."/>
            <person name="Probst A.J."/>
            <person name="Thomas B.C."/>
            <person name="Singh A."/>
            <person name="Wilkins M.J."/>
            <person name="Karaoz U."/>
            <person name="Brodie E.L."/>
            <person name="Williams K.H."/>
            <person name="Hubbard S.S."/>
            <person name="Banfield J.F."/>
        </authorList>
    </citation>
    <scope>NUCLEOTIDE SEQUENCE [LARGE SCALE GENOMIC DNA]</scope>
</reference>
<keyword evidence="1" id="KW-0812">Transmembrane</keyword>
<feature type="transmembrane region" description="Helical" evidence="1">
    <location>
        <begin position="12"/>
        <end position="30"/>
    </location>
</feature>
<comment type="caution">
    <text evidence="2">The sequence shown here is derived from an EMBL/GenBank/DDBJ whole genome shotgun (WGS) entry which is preliminary data.</text>
</comment>
<keyword evidence="1" id="KW-0472">Membrane</keyword>
<evidence type="ECO:0000313" key="2">
    <source>
        <dbReference type="EMBL" id="OGM10726.1"/>
    </source>
</evidence>
<dbReference type="EMBL" id="MGFS01000031">
    <property type="protein sequence ID" value="OGM10726.1"/>
    <property type="molecule type" value="Genomic_DNA"/>
</dbReference>
<name>A0A1F7X6L1_9BACT</name>